<evidence type="ECO:0000259" key="5">
    <source>
        <dbReference type="Pfam" id="PF00135"/>
    </source>
</evidence>
<feature type="region of interest" description="Disordered" evidence="3">
    <location>
        <begin position="837"/>
        <end position="879"/>
    </location>
</feature>
<dbReference type="Pfam" id="PF00135">
    <property type="entry name" value="COesterase"/>
    <property type="match status" value="1"/>
</dbReference>
<proteinExistence type="inferred from homology"/>
<dbReference type="InterPro" id="IPR029058">
    <property type="entry name" value="AB_hydrolase_fold"/>
</dbReference>
<dbReference type="InterPro" id="IPR002018">
    <property type="entry name" value="CarbesteraseB"/>
</dbReference>
<feature type="chain" id="PRO_5036880255" evidence="4">
    <location>
        <begin position="28"/>
        <end position="879"/>
    </location>
</feature>
<evidence type="ECO:0000313" key="7">
    <source>
        <dbReference type="RefSeq" id="XP_018023104.2"/>
    </source>
</evidence>
<dbReference type="Proteomes" id="UP000694843">
    <property type="component" value="Unplaced"/>
</dbReference>
<dbReference type="KEGG" id="hazt:108679090"/>
<feature type="compositionally biased region" description="Low complexity" evidence="3">
    <location>
        <begin position="859"/>
        <end position="879"/>
    </location>
</feature>
<organism evidence="6 7">
    <name type="scientific">Hyalella azteca</name>
    <name type="common">Amphipod</name>
    <dbReference type="NCBI Taxonomy" id="294128"/>
    <lineage>
        <taxon>Eukaryota</taxon>
        <taxon>Metazoa</taxon>
        <taxon>Ecdysozoa</taxon>
        <taxon>Arthropoda</taxon>
        <taxon>Crustacea</taxon>
        <taxon>Multicrustacea</taxon>
        <taxon>Malacostraca</taxon>
        <taxon>Eumalacostraca</taxon>
        <taxon>Peracarida</taxon>
        <taxon>Amphipoda</taxon>
        <taxon>Senticaudata</taxon>
        <taxon>Talitrida</taxon>
        <taxon>Talitroidea</taxon>
        <taxon>Hyalellidae</taxon>
        <taxon>Hyalella</taxon>
    </lineage>
</organism>
<feature type="compositionally biased region" description="Pro residues" evidence="3">
    <location>
        <begin position="598"/>
        <end position="607"/>
    </location>
</feature>
<name>A0A8B7PAC2_HYAAZ</name>
<feature type="region of interest" description="Disordered" evidence="3">
    <location>
        <begin position="701"/>
        <end position="720"/>
    </location>
</feature>
<evidence type="ECO:0000313" key="6">
    <source>
        <dbReference type="Proteomes" id="UP000694843"/>
    </source>
</evidence>
<comment type="similarity">
    <text evidence="1">Belongs to the type-B carboxylesterase/lipase family.</text>
</comment>
<evidence type="ECO:0000256" key="3">
    <source>
        <dbReference type="SAM" id="MobiDB-lite"/>
    </source>
</evidence>
<dbReference type="OMA" id="RDIMNAD"/>
<feature type="compositionally biased region" description="Polar residues" evidence="3">
    <location>
        <begin position="701"/>
        <end position="714"/>
    </location>
</feature>
<gene>
    <name evidence="7" type="primary">LOC108679090</name>
</gene>
<dbReference type="Gene3D" id="3.40.50.1820">
    <property type="entry name" value="alpha/beta hydrolase"/>
    <property type="match status" value="1"/>
</dbReference>
<dbReference type="OrthoDB" id="3200163at2759"/>
<evidence type="ECO:0000256" key="1">
    <source>
        <dbReference type="ARBA" id="ARBA00005964"/>
    </source>
</evidence>
<evidence type="ECO:0000256" key="2">
    <source>
        <dbReference type="ARBA" id="ARBA00023180"/>
    </source>
</evidence>
<feature type="domain" description="Carboxylesterase type B" evidence="5">
    <location>
        <begin position="37"/>
        <end position="561"/>
    </location>
</feature>
<dbReference type="PANTHER" id="PTHR43903">
    <property type="entry name" value="NEUROLIGIN"/>
    <property type="match status" value="1"/>
</dbReference>
<dbReference type="RefSeq" id="XP_018023104.2">
    <property type="nucleotide sequence ID" value="XM_018167615.2"/>
</dbReference>
<dbReference type="GeneID" id="108679090"/>
<keyword evidence="6" id="KW-1185">Reference proteome</keyword>
<keyword evidence="4" id="KW-0732">Signal</keyword>
<dbReference type="InterPro" id="IPR051093">
    <property type="entry name" value="Neuroligin/BSAL"/>
</dbReference>
<dbReference type="AlphaFoldDB" id="A0A8B7PAC2"/>
<sequence length="879" mass="96893">MKSVYKPREVLTLLLTVLFFLVTPSISENPNGLPDRTPVINTRYGQVQGLYQTVLNGEKIATYFGIPYATAPVASNRLSPTRASTQWQRVLQADSHGPACPQVPPAAYAHLLRRQSENCLHLNLYVPVGVKAAPVLVVVPGESYEWGAASLYDASLLAARGRFLVVTFNYRLGILGFLNPLREGQKHNTVVNYGLLDQIAALQWVQENIARFGGDPNNVTVMGRGRAAACIAFLVISPANAAKLFQRAILMSGTALSPWSVVASPRHFAEEVGRQLNCGLTQRSFRHDLLYMCLRNRTLDQILKVQLESPQFLSALGPTIDGVTIPSDWKQRLAKISEEGRSPVDLLIGVAEDDVYDIFNRAQYVNGFPTDVRDRIFRTYVTNTFNYHLQELLLTITAHYTDWAHPAHPPLTTRQLTMEALQDSSLVAPCITTAIRLTAPHRTTYFYVMEATLGPEVPLLEMALVLGAPLGTPYPLVSRTNYSLDEMSLSSAVISFWSNFIRTGNPNDPALAELSREAPGRPPYRTPQWELFDPINRRYLELGLQRARLRSHYRSSRVALWTWLLPALEGVGARHGPDSPYHTLPDHHRHDTFSGPTRPRPLLPPTTMPTTSTVHPGLLDAELQGLDPHGVGVGSNRSKPGEGEWLQAATGPQSPMDKHDPQEGAGVLSYSTTLSLTAALGVSLLLLNALVLATVHCRKANNSGSKRSNENSDSVGMALSIPSPSHCGTLRSSSTLRSIAPTSFSPPDCATYSPSPDCPPEYTTCGKQSTFIQGTPIHLSHITEQNTIYRHAASPPPPPTVPQAAPPQELQYHANQTVPDIHTSPYQQQQQQQFIQSQYMQQQREDPNKMTMRLGNTGQQLQQQQQQQSSPQLSSAVQC</sequence>
<dbReference type="SUPFAM" id="SSF53474">
    <property type="entry name" value="alpha/beta-Hydrolases"/>
    <property type="match status" value="1"/>
</dbReference>
<evidence type="ECO:0000256" key="4">
    <source>
        <dbReference type="SAM" id="SignalP"/>
    </source>
</evidence>
<accession>A0A8B7PAC2</accession>
<reference evidence="7" key="1">
    <citation type="submission" date="2025-08" db="UniProtKB">
        <authorList>
            <consortium name="RefSeq"/>
        </authorList>
    </citation>
    <scope>IDENTIFICATION</scope>
    <source>
        <tissue evidence="7">Whole organism</tissue>
    </source>
</reference>
<keyword evidence="2" id="KW-0325">Glycoprotein</keyword>
<feature type="region of interest" description="Disordered" evidence="3">
    <location>
        <begin position="579"/>
        <end position="664"/>
    </location>
</feature>
<protein>
    <submittedName>
        <fullName evidence="7">Neuroligin-4, Y-linked</fullName>
    </submittedName>
</protein>
<feature type="signal peptide" evidence="4">
    <location>
        <begin position="1"/>
        <end position="27"/>
    </location>
</feature>